<dbReference type="AlphaFoldDB" id="A0A3E0ILE2"/>
<evidence type="ECO:0000313" key="4">
    <source>
        <dbReference type="Proteomes" id="UP000256562"/>
    </source>
</evidence>
<dbReference type="RefSeq" id="WP_115871771.1">
    <property type="nucleotide sequence ID" value="NZ_QKXN01000130.1"/>
</dbReference>
<dbReference type="EMBL" id="QKYD01000125">
    <property type="protein sequence ID" value="REI20507.1"/>
    <property type="molecule type" value="Genomic_DNA"/>
</dbReference>
<sequence>MKRILDACCGSRMFWFDKSNQDVIFMDKRQLQTNLCDGRKLEVNPDLVADFRNMPFDDESFYMVVFDPPHLIRAGKNSWLAQKYGVLEESWATDLKQGFDECMRVLKPNGTLIFKWNEEQIKLSEILNVIGHVPLFGNKRSKTHFLVFMKGAGQ</sequence>
<dbReference type="SUPFAM" id="SSF53335">
    <property type="entry name" value="S-adenosyl-L-methionine-dependent methyltransferases"/>
    <property type="match status" value="1"/>
</dbReference>
<keyword evidence="1" id="KW-0489">Methyltransferase</keyword>
<proteinExistence type="predicted"/>
<dbReference type="OrthoDB" id="8781114at2"/>
<dbReference type="GO" id="GO:0032259">
    <property type="term" value="P:methylation"/>
    <property type="evidence" value="ECO:0007669"/>
    <property type="project" value="UniProtKB-KW"/>
</dbReference>
<evidence type="ECO:0000313" key="3">
    <source>
        <dbReference type="Proteomes" id="UP000256337"/>
    </source>
</evidence>
<dbReference type="Proteomes" id="UP000256562">
    <property type="component" value="Unassembled WGS sequence"/>
</dbReference>
<protein>
    <submittedName>
        <fullName evidence="1">SAM-dependent methyltransferase</fullName>
    </submittedName>
</protein>
<comment type="caution">
    <text evidence="1">The sequence shown here is derived from an EMBL/GenBank/DDBJ whole genome shotgun (WGS) entry which is preliminary data.</text>
</comment>
<dbReference type="Proteomes" id="UP000256337">
    <property type="component" value="Unassembled WGS sequence"/>
</dbReference>
<evidence type="ECO:0000313" key="1">
    <source>
        <dbReference type="EMBL" id="REH90222.1"/>
    </source>
</evidence>
<evidence type="ECO:0000313" key="2">
    <source>
        <dbReference type="EMBL" id="REI20507.1"/>
    </source>
</evidence>
<accession>A0A3E0ILE2</accession>
<dbReference type="InterPro" id="IPR029063">
    <property type="entry name" value="SAM-dependent_MTases_sf"/>
</dbReference>
<gene>
    <name evidence="2" type="ORF">DOS76_08820</name>
    <name evidence="1" type="ORF">DOS83_12710</name>
</gene>
<reference evidence="3 4" key="1">
    <citation type="journal article" date="2018" name="Vet. Microbiol.">
        <title>Characterisation of Staphylococcus felis isolated from cats using whole genome sequencing.</title>
        <authorList>
            <person name="Worthing K."/>
            <person name="Pang S."/>
            <person name="Trott D.J."/>
            <person name="Abraham S."/>
            <person name="Coombs G.W."/>
            <person name="Jordan D."/>
            <person name="McIntyre L."/>
            <person name="Davies M.R."/>
            <person name="Norris J."/>
        </authorList>
    </citation>
    <scope>NUCLEOTIDE SEQUENCE [LARGE SCALE GENOMIC DNA]</scope>
    <source>
        <strain evidence="2 3">F25</strain>
        <strain evidence="1 4">F9</strain>
    </source>
</reference>
<keyword evidence="1" id="KW-0808">Transferase</keyword>
<dbReference type="Gene3D" id="3.40.50.150">
    <property type="entry name" value="Vaccinia Virus protein VP39"/>
    <property type="match status" value="1"/>
</dbReference>
<dbReference type="GO" id="GO:0008168">
    <property type="term" value="F:methyltransferase activity"/>
    <property type="evidence" value="ECO:0007669"/>
    <property type="project" value="UniProtKB-KW"/>
</dbReference>
<dbReference type="EMBL" id="QKXQ01000627">
    <property type="protein sequence ID" value="REH90222.1"/>
    <property type="molecule type" value="Genomic_DNA"/>
</dbReference>
<organism evidence="1 4">
    <name type="scientific">Staphylococcus felis</name>
    <dbReference type="NCBI Taxonomy" id="46127"/>
    <lineage>
        <taxon>Bacteria</taxon>
        <taxon>Bacillati</taxon>
        <taxon>Bacillota</taxon>
        <taxon>Bacilli</taxon>
        <taxon>Bacillales</taxon>
        <taxon>Staphylococcaceae</taxon>
        <taxon>Staphylococcus</taxon>
    </lineage>
</organism>
<dbReference type="CDD" id="cd02440">
    <property type="entry name" value="AdoMet_MTases"/>
    <property type="match status" value="1"/>
</dbReference>
<name>A0A3E0ILE2_9STAP</name>